<evidence type="ECO:0000256" key="11">
    <source>
        <dbReference type="PROSITE-ProRule" id="PRU01240"/>
    </source>
</evidence>
<evidence type="ECO:0000256" key="3">
    <source>
        <dbReference type="ARBA" id="ARBA00011073"/>
    </source>
</evidence>
<keyword evidence="6" id="KW-0479">Metal-binding</keyword>
<dbReference type="PANTHER" id="PTHR43806:SF11">
    <property type="entry name" value="CEREVISIN-RELATED"/>
    <property type="match status" value="1"/>
</dbReference>
<evidence type="ECO:0000256" key="10">
    <source>
        <dbReference type="PIRSR" id="PIRSR615500-1"/>
    </source>
</evidence>
<reference evidence="13 14" key="1">
    <citation type="submission" date="2019-10" db="EMBL/GenBank/DDBJ databases">
        <title>Complete genome sequences for adaption low water activity.</title>
        <authorList>
            <person name="Zhao L."/>
            <person name="Zhong J."/>
        </authorList>
    </citation>
    <scope>NUCLEOTIDE SEQUENCE [LARGE SCALE GENOMIC DNA]</scope>
    <source>
        <strain evidence="13 14">FDU301</strain>
        <plasmid evidence="14">pfdu301a</plasmid>
    </source>
</reference>
<comment type="cofactor">
    <cofactor evidence="1">
        <name>Ca(2+)</name>
        <dbReference type="ChEBI" id="CHEBI:29108"/>
    </cofactor>
</comment>
<keyword evidence="7 11" id="KW-0378">Hydrolase</keyword>
<dbReference type="EMBL" id="CP045273">
    <property type="protein sequence ID" value="QJX79923.1"/>
    <property type="molecule type" value="Genomic_DNA"/>
</dbReference>
<keyword evidence="5 11" id="KW-0645">Protease</keyword>
<keyword evidence="8 11" id="KW-0720">Serine protease</keyword>
<dbReference type="SUPFAM" id="SSF49265">
    <property type="entry name" value="Fibronectin type III"/>
    <property type="match status" value="1"/>
</dbReference>
<dbReference type="Pfam" id="PF05922">
    <property type="entry name" value="Inhibitor_I9"/>
    <property type="match status" value="1"/>
</dbReference>
<dbReference type="InterPro" id="IPR036116">
    <property type="entry name" value="FN3_sf"/>
</dbReference>
<evidence type="ECO:0000256" key="8">
    <source>
        <dbReference type="ARBA" id="ARBA00022825"/>
    </source>
</evidence>
<dbReference type="RefSeq" id="WP_171777905.1">
    <property type="nucleotide sequence ID" value="NZ_CP045273.1"/>
</dbReference>
<dbReference type="PROSITE" id="PS00138">
    <property type="entry name" value="SUBTILASE_SER"/>
    <property type="match status" value="1"/>
</dbReference>
<dbReference type="InterPro" id="IPR010259">
    <property type="entry name" value="S8pro/Inhibitor_I9"/>
</dbReference>
<geneLocation type="plasmid" evidence="14">
    <name>pfdu301a</name>
</geneLocation>
<dbReference type="InterPro" id="IPR022398">
    <property type="entry name" value="Peptidase_S8_His-AS"/>
</dbReference>
<evidence type="ECO:0000313" key="14">
    <source>
        <dbReference type="Proteomes" id="UP000501076"/>
    </source>
</evidence>
<dbReference type="SUPFAM" id="SSF52743">
    <property type="entry name" value="Subtilisin-like"/>
    <property type="match status" value="1"/>
</dbReference>
<dbReference type="InterPro" id="IPR050131">
    <property type="entry name" value="Peptidase_S8_subtilisin-like"/>
</dbReference>
<dbReference type="GO" id="GO:0006508">
    <property type="term" value="P:proteolysis"/>
    <property type="evidence" value="ECO:0007669"/>
    <property type="project" value="UniProtKB-KW"/>
</dbReference>
<evidence type="ECO:0000256" key="4">
    <source>
        <dbReference type="ARBA" id="ARBA00022525"/>
    </source>
</evidence>
<dbReference type="InterPro" id="IPR013783">
    <property type="entry name" value="Ig-like_fold"/>
</dbReference>
<dbReference type="GO" id="GO:0004252">
    <property type="term" value="F:serine-type endopeptidase activity"/>
    <property type="evidence" value="ECO:0007669"/>
    <property type="project" value="UniProtKB-UniRule"/>
</dbReference>
<dbReference type="PROSITE" id="PS51892">
    <property type="entry name" value="SUBTILASE"/>
    <property type="match status" value="1"/>
</dbReference>
<dbReference type="CDD" id="cd00063">
    <property type="entry name" value="FN3"/>
    <property type="match status" value="2"/>
</dbReference>
<evidence type="ECO:0000256" key="2">
    <source>
        <dbReference type="ARBA" id="ARBA00004613"/>
    </source>
</evidence>
<organism evidence="13 14">
    <name type="scientific">Priestia megaterium</name>
    <name type="common">Bacillus megaterium</name>
    <dbReference type="NCBI Taxonomy" id="1404"/>
    <lineage>
        <taxon>Bacteria</taxon>
        <taxon>Bacillati</taxon>
        <taxon>Bacillota</taxon>
        <taxon>Bacilli</taxon>
        <taxon>Bacillales</taxon>
        <taxon>Bacillaceae</taxon>
        <taxon>Priestia</taxon>
    </lineage>
</organism>
<dbReference type="Gene3D" id="3.40.50.200">
    <property type="entry name" value="Peptidase S8/S53 domain"/>
    <property type="match status" value="1"/>
</dbReference>
<keyword evidence="9" id="KW-0106">Calcium</keyword>
<dbReference type="CDD" id="cd07477">
    <property type="entry name" value="Peptidases_S8_Subtilisin_subset"/>
    <property type="match status" value="1"/>
</dbReference>
<dbReference type="Pfam" id="PF00082">
    <property type="entry name" value="Peptidase_S8"/>
    <property type="match status" value="1"/>
</dbReference>
<dbReference type="Gene3D" id="3.30.70.80">
    <property type="entry name" value="Peptidase S8 propeptide/proteinase inhibitor I9"/>
    <property type="match status" value="1"/>
</dbReference>
<evidence type="ECO:0000256" key="7">
    <source>
        <dbReference type="ARBA" id="ARBA00022801"/>
    </source>
</evidence>
<evidence type="ECO:0000256" key="6">
    <source>
        <dbReference type="ARBA" id="ARBA00022723"/>
    </source>
</evidence>
<dbReference type="GO" id="GO:0005576">
    <property type="term" value="C:extracellular region"/>
    <property type="evidence" value="ECO:0007669"/>
    <property type="project" value="UniProtKB-SubCell"/>
</dbReference>
<sequence length="659" mass="70939">MNFIDKQRIYKTILTTLTATLFLPIAVDHIHAETTSQAKTIEKPDVGEQRVIVTYKNNISEDAKDQIENTGDVQQSFKHVNAVSLEVSNTEMKALESNPNVTTVEKDDIVKIKQTSSQIIPYGINSLNGIKSWESGLTGKGVKVAIIDSGAAIHSDLNIAGGKSFVSYTTSYIDDNGHGTHVAGIVGAKNNSFGVVGIAPDSDLYVLKALDSTGTGYNSDIIKAIDWSIENHMNIINMSLGGSDESYAFQQAIDKAYNNGILVVAAAGNDGAPVEYPAKYNHAIAVSATDSSNNLAYFSNRGPEIEFAAPGVNVISTYKGNTYASMDGTSMATPYVAGVLALYKQEYPNATPDDIRNMVHQNAIDLGAPGRDSSYGYGLIQAPIMNSGSSIATPTNFKAGNVTSDTASLSWNSTSEATSYKLTRNGVTVYEGLNTTYKDTALTPHTYYQYKLYAVKNSALSPIPATTGIITYPLTPPSPANFKATNVTGNSVSLNWSTSSYATFYELKRNGVTIYKGSNLSYTDTSTKPNTSYDYQVIAGNYGSSSLPSQIKVTTLQTTLLNAYTFSTYSSYKKGSTVLIGVYSRYNGNISVPWARFDIVVKSPTGTIYKNTHYTNQNGVYTISVPTSWKSPSGKYTISVLMSKAGFLGTSKTASFYVN</sequence>
<evidence type="ECO:0000256" key="9">
    <source>
        <dbReference type="ARBA" id="ARBA00022837"/>
    </source>
</evidence>
<protein>
    <submittedName>
        <fullName evidence="13">S8 family serine peptidase</fullName>
    </submittedName>
</protein>
<feature type="domain" description="Fibronectin type-III" evidence="12">
    <location>
        <begin position="393"/>
        <end position="478"/>
    </location>
</feature>
<feature type="active site" description="Charge relay system" evidence="10 11">
    <location>
        <position position="148"/>
    </location>
</feature>
<dbReference type="GO" id="GO:0046872">
    <property type="term" value="F:metal ion binding"/>
    <property type="evidence" value="ECO:0007669"/>
    <property type="project" value="UniProtKB-KW"/>
</dbReference>
<comment type="similarity">
    <text evidence="3 11">Belongs to the peptidase S8 family.</text>
</comment>
<evidence type="ECO:0000256" key="5">
    <source>
        <dbReference type="ARBA" id="ARBA00022670"/>
    </source>
</evidence>
<keyword evidence="13" id="KW-0614">Plasmid</keyword>
<feature type="active site" description="Charge relay system" evidence="10 11">
    <location>
        <position position="330"/>
    </location>
</feature>
<dbReference type="SMART" id="SM00060">
    <property type="entry name" value="FN3"/>
    <property type="match status" value="2"/>
</dbReference>
<dbReference type="PRINTS" id="PR00723">
    <property type="entry name" value="SUBTILISIN"/>
</dbReference>
<dbReference type="InterPro" id="IPR023828">
    <property type="entry name" value="Peptidase_S8_Ser-AS"/>
</dbReference>
<proteinExistence type="inferred from homology"/>
<dbReference type="InterPro" id="IPR000209">
    <property type="entry name" value="Peptidase_S8/S53_dom"/>
</dbReference>
<dbReference type="InterPro" id="IPR034202">
    <property type="entry name" value="Subtilisin_Carlsberg-like"/>
</dbReference>
<accession>A0A6M6DY82</accession>
<keyword evidence="4" id="KW-0964">Secreted</keyword>
<dbReference type="InterPro" id="IPR015500">
    <property type="entry name" value="Peptidase_S8_subtilisin-rel"/>
</dbReference>
<name>A0A6M6DY82_PRIMG</name>
<dbReference type="InterPro" id="IPR036852">
    <property type="entry name" value="Peptidase_S8/S53_dom_sf"/>
</dbReference>
<dbReference type="SUPFAM" id="SSF54897">
    <property type="entry name" value="Protease propeptides/inhibitors"/>
    <property type="match status" value="1"/>
</dbReference>
<evidence type="ECO:0000259" key="12">
    <source>
        <dbReference type="PROSITE" id="PS50853"/>
    </source>
</evidence>
<dbReference type="PANTHER" id="PTHR43806">
    <property type="entry name" value="PEPTIDASE S8"/>
    <property type="match status" value="1"/>
</dbReference>
<evidence type="ECO:0000313" key="13">
    <source>
        <dbReference type="EMBL" id="QJX79923.1"/>
    </source>
</evidence>
<dbReference type="InterPro" id="IPR037045">
    <property type="entry name" value="S8pro/Inhibitor_I9_sf"/>
</dbReference>
<dbReference type="Proteomes" id="UP000501076">
    <property type="component" value="Plasmid pFDU301A"/>
</dbReference>
<dbReference type="PROSITE" id="PS00137">
    <property type="entry name" value="SUBTILASE_HIS"/>
    <property type="match status" value="1"/>
</dbReference>
<dbReference type="InterPro" id="IPR003961">
    <property type="entry name" value="FN3_dom"/>
</dbReference>
<evidence type="ECO:0000256" key="1">
    <source>
        <dbReference type="ARBA" id="ARBA00001913"/>
    </source>
</evidence>
<comment type="subcellular location">
    <subcellularLocation>
        <location evidence="2">Secreted</location>
    </subcellularLocation>
</comment>
<feature type="active site" description="Charge relay system" evidence="10 11">
    <location>
        <position position="178"/>
    </location>
</feature>
<dbReference type="AlphaFoldDB" id="A0A6M6DY82"/>
<dbReference type="Gene3D" id="2.60.40.10">
    <property type="entry name" value="Immunoglobulins"/>
    <property type="match status" value="2"/>
</dbReference>
<gene>
    <name evidence="13" type="ORF">FDZ14_27875</name>
</gene>
<dbReference type="PROSITE" id="PS50853">
    <property type="entry name" value="FN3"/>
    <property type="match status" value="1"/>
</dbReference>